<dbReference type="EMBL" id="CP031641">
    <property type="protein sequence ID" value="AXO88367.1"/>
    <property type="molecule type" value="Genomic_DNA"/>
</dbReference>
<evidence type="ECO:0000259" key="2">
    <source>
        <dbReference type="Pfam" id="PF12792"/>
    </source>
</evidence>
<proteinExistence type="predicted"/>
<keyword evidence="4" id="KW-1185">Reference proteome</keyword>
<feature type="transmembrane region" description="Helical" evidence="1">
    <location>
        <begin position="234"/>
        <end position="253"/>
    </location>
</feature>
<reference evidence="3 4" key="1">
    <citation type="submission" date="2018-08" db="EMBL/GenBank/DDBJ databases">
        <authorList>
            <person name="Lee Y."/>
            <person name="Kakembo D."/>
        </authorList>
    </citation>
    <scope>NUCLEOTIDE SEQUENCE [LARGE SCALE GENOMIC DNA]</scope>
    <source>
        <strain evidence="3 4">JBCS1880</strain>
    </source>
</reference>
<feature type="domain" description="Putative cyclic diguanylate phosphodiesterase CSS motif-containing" evidence="2">
    <location>
        <begin position="46"/>
        <end position="229"/>
    </location>
</feature>
<name>A0AAI8PBG1_9PSED</name>
<evidence type="ECO:0000313" key="4">
    <source>
        <dbReference type="Proteomes" id="UP000258127"/>
    </source>
</evidence>
<accession>A0AAI8PBG1</accession>
<dbReference type="InterPro" id="IPR024744">
    <property type="entry name" value="CSS-motif_dom"/>
</dbReference>
<organism evidence="3 4">
    <name type="scientific">Pseudomonas parafulva</name>
    <dbReference type="NCBI Taxonomy" id="157782"/>
    <lineage>
        <taxon>Bacteria</taxon>
        <taxon>Pseudomonadati</taxon>
        <taxon>Pseudomonadota</taxon>
        <taxon>Gammaproteobacteria</taxon>
        <taxon>Pseudomonadales</taxon>
        <taxon>Pseudomonadaceae</taxon>
        <taxon>Pseudomonas</taxon>
    </lineage>
</organism>
<keyword evidence="1" id="KW-0472">Membrane</keyword>
<dbReference type="Proteomes" id="UP000258127">
    <property type="component" value="Chromosome"/>
</dbReference>
<protein>
    <recommendedName>
        <fullName evidence="2">Putative cyclic diguanylate phosphodiesterase CSS motif-containing domain-containing protein</fullName>
    </recommendedName>
</protein>
<keyword evidence="1" id="KW-1133">Transmembrane helix</keyword>
<sequence>MSISRHPKHQSRRMVALAIALLIGAAPLISGLLVMDYQLNKRLEQSAKIAVDEALFTFDRLFDGLRAAAVLALPSGTKPCQDIQNRLAAQVAGNPRLQSLIVNQGAGRICRSMETMELPDFAPDQTLRLIFDSTAIPDGALVAYRLVNGDRSVVATTYGLEIRNELRAFKNGLRLIVEIGDQYIWTEGDSREQIRPSMSEFLEGGVSKKYGYRIKVGYPQGFTAAEARQARNSVLPSLVLISALTSAVVIWSLRNRRVNIDDKTANRRPAA</sequence>
<evidence type="ECO:0000313" key="3">
    <source>
        <dbReference type="EMBL" id="AXO88367.1"/>
    </source>
</evidence>
<evidence type="ECO:0000256" key="1">
    <source>
        <dbReference type="SAM" id="Phobius"/>
    </source>
</evidence>
<keyword evidence="1" id="KW-0812">Transmembrane</keyword>
<dbReference type="AlphaFoldDB" id="A0AAI8PBG1"/>
<dbReference type="Pfam" id="PF12792">
    <property type="entry name" value="CSS-motif"/>
    <property type="match status" value="1"/>
</dbReference>
<gene>
    <name evidence="3" type="ORF">DZC75_10290</name>
</gene>